<dbReference type="PROSITE" id="PS50293">
    <property type="entry name" value="TPR_REGION"/>
    <property type="match status" value="1"/>
</dbReference>
<proteinExistence type="predicted"/>
<evidence type="ECO:0008006" key="4">
    <source>
        <dbReference type="Google" id="ProtNLM"/>
    </source>
</evidence>
<dbReference type="GO" id="GO:0016757">
    <property type="term" value="F:glycosyltransferase activity"/>
    <property type="evidence" value="ECO:0007669"/>
    <property type="project" value="TreeGrafter"/>
</dbReference>
<dbReference type="AlphaFoldDB" id="A0A0K2G8W4"/>
<dbReference type="STRING" id="42253.NITMOv2_0946"/>
<evidence type="ECO:0000256" key="1">
    <source>
        <dbReference type="PROSITE-ProRule" id="PRU00339"/>
    </source>
</evidence>
<evidence type="ECO:0000313" key="2">
    <source>
        <dbReference type="EMBL" id="ALA57380.1"/>
    </source>
</evidence>
<dbReference type="PATRIC" id="fig|42253.5.peg.928"/>
<dbReference type="Gene3D" id="1.25.40.10">
    <property type="entry name" value="Tetratricopeptide repeat domain"/>
    <property type="match status" value="1"/>
</dbReference>
<accession>A0A0K2G8W4</accession>
<keyword evidence="1" id="KW-0802">TPR repeat</keyword>
<dbReference type="PROSITE" id="PS50005">
    <property type="entry name" value="TPR"/>
    <property type="match status" value="3"/>
</dbReference>
<dbReference type="SMART" id="SM00028">
    <property type="entry name" value="TPR"/>
    <property type="match status" value="4"/>
</dbReference>
<dbReference type="RefSeq" id="WP_083447734.1">
    <property type="nucleotide sequence ID" value="NZ_CP011801.1"/>
</dbReference>
<feature type="repeat" description="TPR" evidence="1">
    <location>
        <begin position="53"/>
        <end position="86"/>
    </location>
</feature>
<dbReference type="EMBL" id="CP011801">
    <property type="protein sequence ID" value="ALA57380.1"/>
    <property type="molecule type" value="Genomic_DNA"/>
</dbReference>
<gene>
    <name evidence="2" type="ORF">NITMOv2_0946</name>
</gene>
<dbReference type="OrthoDB" id="9769030at2"/>
<dbReference type="Pfam" id="PF13181">
    <property type="entry name" value="TPR_8"/>
    <property type="match status" value="1"/>
</dbReference>
<dbReference type="GO" id="GO:0006493">
    <property type="term" value="P:protein O-linked glycosylation"/>
    <property type="evidence" value="ECO:0007669"/>
    <property type="project" value="TreeGrafter"/>
</dbReference>
<feature type="repeat" description="TPR" evidence="1">
    <location>
        <begin position="123"/>
        <end position="156"/>
    </location>
</feature>
<feature type="repeat" description="TPR" evidence="1">
    <location>
        <begin position="87"/>
        <end position="120"/>
    </location>
</feature>
<dbReference type="SUPFAM" id="SSF48452">
    <property type="entry name" value="TPR-like"/>
    <property type="match status" value="1"/>
</dbReference>
<dbReference type="Pfam" id="PF13424">
    <property type="entry name" value="TPR_12"/>
    <property type="match status" value="1"/>
</dbReference>
<name>A0A0K2G8W4_NITMO</name>
<protein>
    <recommendedName>
        <fullName evidence="4">Tetratricopeptide repeat protein</fullName>
    </recommendedName>
</protein>
<evidence type="ECO:0000313" key="3">
    <source>
        <dbReference type="Proteomes" id="UP000069205"/>
    </source>
</evidence>
<organism evidence="2 3">
    <name type="scientific">Nitrospira moscoviensis</name>
    <dbReference type="NCBI Taxonomy" id="42253"/>
    <lineage>
        <taxon>Bacteria</taxon>
        <taxon>Pseudomonadati</taxon>
        <taxon>Nitrospirota</taxon>
        <taxon>Nitrospiria</taxon>
        <taxon>Nitrospirales</taxon>
        <taxon>Nitrospiraceae</taxon>
        <taxon>Nitrospira</taxon>
    </lineage>
</organism>
<dbReference type="Proteomes" id="UP000069205">
    <property type="component" value="Chromosome"/>
</dbReference>
<dbReference type="InterPro" id="IPR019734">
    <property type="entry name" value="TPR_rpt"/>
</dbReference>
<dbReference type="PANTHER" id="PTHR44998">
    <property type="match status" value="1"/>
</dbReference>
<dbReference type="PANTHER" id="PTHR44998:SF1">
    <property type="entry name" value="UDP-N-ACETYLGLUCOSAMINE--PEPTIDE N-ACETYLGLUCOSAMINYLTRANSFERASE 110 KDA SUBUNIT"/>
    <property type="match status" value="1"/>
</dbReference>
<sequence>MDVQDFLIQGEGREEDKREAWQLFQQAYERQMKGELEEAVNLYKKSLNIHPTAEAYTFLGWTYSFMGRLDEAIEECHNAIRQDPDFGNPYNDIGAYLIEKGEFDEAIPWFQKAMQAKRYESPAFPHLNLGRVYERKGQWTEAIESYKKALTLNPNYALAKRALGRLISSLN</sequence>
<reference evidence="2 3" key="1">
    <citation type="journal article" date="2015" name="Proc. Natl. Acad. Sci. U.S.A.">
        <title>Expanded metabolic versatility of ubiquitous nitrite-oxidizing bacteria from the genus Nitrospira.</title>
        <authorList>
            <person name="Koch H."/>
            <person name="Lucker S."/>
            <person name="Albertsen M."/>
            <person name="Kitzinger K."/>
            <person name="Herbold C."/>
            <person name="Spieck E."/>
            <person name="Nielsen P.H."/>
            <person name="Wagner M."/>
            <person name="Daims H."/>
        </authorList>
    </citation>
    <scope>NUCLEOTIDE SEQUENCE [LARGE SCALE GENOMIC DNA]</scope>
    <source>
        <strain evidence="2 3">NSP M-1</strain>
    </source>
</reference>
<dbReference type="InterPro" id="IPR011990">
    <property type="entry name" value="TPR-like_helical_dom_sf"/>
</dbReference>
<keyword evidence="3" id="KW-1185">Reference proteome</keyword>
<dbReference type="KEGG" id="nmv:NITMOv2_0946"/>